<comment type="similarity">
    <text evidence="1">Belongs to the carbohydrate kinase PfkB family.</text>
</comment>
<dbReference type="EMBL" id="FO082276">
    <property type="protein sequence ID" value="CCO15726.1"/>
    <property type="molecule type" value="Genomic_DNA"/>
</dbReference>
<dbReference type="OrthoDB" id="414463at2759"/>
<reference evidence="6 7" key="1">
    <citation type="submission" date="2011-10" db="EMBL/GenBank/DDBJ databases">
        <authorList>
            <person name="Genoscope - CEA"/>
        </authorList>
    </citation>
    <scope>NUCLEOTIDE SEQUENCE [LARGE SCALE GENOMIC DNA]</scope>
    <source>
        <strain evidence="6 7">RCC 1105</strain>
    </source>
</reference>
<keyword evidence="3" id="KW-0418">Kinase</keyword>
<evidence type="ECO:0000313" key="6">
    <source>
        <dbReference type="EMBL" id="CCO15726.1"/>
    </source>
</evidence>
<dbReference type="Gene3D" id="3.40.50.450">
    <property type="match status" value="1"/>
</dbReference>
<dbReference type="InterPro" id="IPR002173">
    <property type="entry name" value="Carboh/pur_kinase_PfkB_CS"/>
</dbReference>
<evidence type="ECO:0000256" key="1">
    <source>
        <dbReference type="ARBA" id="ARBA00010688"/>
    </source>
</evidence>
<evidence type="ECO:0000256" key="4">
    <source>
        <dbReference type="SAM" id="MobiDB-lite"/>
    </source>
</evidence>
<accession>K8ECM0</accession>
<feature type="domain" description="Carbohydrate kinase PfkB" evidence="5">
    <location>
        <begin position="93"/>
        <end position="374"/>
    </location>
</feature>
<sequence length="630" mass="69652">MSVPPSPEHSQHGGSGYPSPMSSPSRGNQRGGSLRGSLEYSREALFPELLVLQPSAIVDHIAVSSRIEEHVEGEIGGSRPISLQELKQTLAGLGEWSTKIGGSATNVCSGLAHGFEVNAGVIGAYGDDEMGDFFETAMKRNKVNTTYMIRKEGRQTGRCLCLVHPKTGQRTMRPAFDENCRLLAKEIPEEAFKGTVVKNVWMRKWVILNAYACYGEDELLERALDTAEMQKANVCFHLSSFELVRKFKDKRISECLRRECVKIVMGNEDEVTEYGNGDFEKGLELLIASVDIVVATLGERGLVALERNRQSGEIRRIEQRAFTPPMKIIDTTGAGDALTSGFMYGILRGKTLERCCEIGCLTGAAVCTVFGAEIDETGWTFVYDRMFTLGERDLSGFTKRNDSAIAKLARGSAKAVRSELLECFELIEKWKRGIVYYGSARLKPETEIYKQSKDLSRRLAELLGDVTTWTGGGPGMMEAASLGAKEAGKVVGGIRIAREAGTSVKSTKQSYLDPDKEVYCRYLAPRKVALTDAGVRKTKEDKTAYIFLPGGLGSMDEFFELYTLVQLKKLGSEHKVPIILVNYDGFYDCLLTFIKTMIEQGTVGENDITFITCLNTNDEVVDFLKSFYSL</sequence>
<evidence type="ECO:0000259" key="5">
    <source>
        <dbReference type="Pfam" id="PF00294"/>
    </source>
</evidence>
<keyword evidence="7" id="KW-1185">Reference proteome</keyword>
<dbReference type="RefSeq" id="XP_007514289.1">
    <property type="nucleotide sequence ID" value="XM_007514227.1"/>
</dbReference>
<organism evidence="6 7">
    <name type="scientific">Bathycoccus prasinos</name>
    <dbReference type="NCBI Taxonomy" id="41875"/>
    <lineage>
        <taxon>Eukaryota</taxon>
        <taxon>Viridiplantae</taxon>
        <taxon>Chlorophyta</taxon>
        <taxon>Mamiellophyceae</taxon>
        <taxon>Mamiellales</taxon>
        <taxon>Bathycoccaceae</taxon>
        <taxon>Bathycoccus</taxon>
    </lineage>
</organism>
<gene>
    <name evidence="6" type="ORF">Bathy03g03240</name>
</gene>
<dbReference type="InterPro" id="IPR029056">
    <property type="entry name" value="Ribokinase-like"/>
</dbReference>
<dbReference type="SUPFAM" id="SSF53613">
    <property type="entry name" value="Ribokinase-like"/>
    <property type="match status" value="1"/>
</dbReference>
<keyword evidence="2" id="KW-0808">Transferase</keyword>
<proteinExistence type="inferred from homology"/>
<protein>
    <recommendedName>
        <fullName evidence="5">Carbohydrate kinase PfkB domain-containing protein</fullName>
    </recommendedName>
</protein>
<evidence type="ECO:0000256" key="2">
    <source>
        <dbReference type="ARBA" id="ARBA00022679"/>
    </source>
</evidence>
<dbReference type="InterPro" id="IPR052700">
    <property type="entry name" value="Carb_kinase_PfkB-like"/>
</dbReference>
<feature type="region of interest" description="Disordered" evidence="4">
    <location>
        <begin position="1"/>
        <end position="34"/>
    </location>
</feature>
<dbReference type="KEGG" id="bpg:Bathy03g03240"/>
<evidence type="ECO:0000313" key="7">
    <source>
        <dbReference type="Proteomes" id="UP000198341"/>
    </source>
</evidence>
<dbReference type="PANTHER" id="PTHR43320:SF1">
    <property type="entry name" value="OS01G0105900 PROTEIN"/>
    <property type="match status" value="1"/>
</dbReference>
<dbReference type="InterPro" id="IPR011611">
    <property type="entry name" value="PfkB_dom"/>
</dbReference>
<dbReference type="AlphaFoldDB" id="K8ECM0"/>
<dbReference type="GO" id="GO:0016301">
    <property type="term" value="F:kinase activity"/>
    <property type="evidence" value="ECO:0007669"/>
    <property type="project" value="UniProtKB-KW"/>
</dbReference>
<dbReference type="GeneID" id="19016861"/>
<dbReference type="SUPFAM" id="SSF102405">
    <property type="entry name" value="MCP/YpsA-like"/>
    <property type="match status" value="1"/>
</dbReference>
<dbReference type="Pfam" id="PF00294">
    <property type="entry name" value="PfkB"/>
    <property type="match status" value="1"/>
</dbReference>
<evidence type="ECO:0000256" key="3">
    <source>
        <dbReference type="ARBA" id="ARBA00022777"/>
    </source>
</evidence>
<dbReference type="eggNOG" id="KOG2854">
    <property type="taxonomic scope" value="Eukaryota"/>
</dbReference>
<dbReference type="Pfam" id="PF03641">
    <property type="entry name" value="Lysine_decarbox"/>
    <property type="match status" value="1"/>
</dbReference>
<dbReference type="Proteomes" id="UP000198341">
    <property type="component" value="Chromosome 3"/>
</dbReference>
<dbReference type="Gene3D" id="3.40.1190.20">
    <property type="match status" value="1"/>
</dbReference>
<name>K8ECM0_9CHLO</name>
<dbReference type="STRING" id="41875.K8ECM0"/>
<dbReference type="InterPro" id="IPR031100">
    <property type="entry name" value="LOG_fam"/>
</dbReference>
<dbReference type="PROSITE" id="PS00584">
    <property type="entry name" value="PFKB_KINASES_2"/>
    <property type="match status" value="1"/>
</dbReference>
<dbReference type="PANTHER" id="PTHR43320">
    <property type="entry name" value="SUGAR KINASE"/>
    <property type="match status" value="1"/>
</dbReference>